<evidence type="ECO:0000313" key="18">
    <source>
        <dbReference type="Proteomes" id="UP000719412"/>
    </source>
</evidence>
<evidence type="ECO:0000259" key="14">
    <source>
        <dbReference type="PROSITE" id="PS50158"/>
    </source>
</evidence>
<evidence type="ECO:0000256" key="13">
    <source>
        <dbReference type="SAM" id="MobiDB-lite"/>
    </source>
</evidence>
<keyword evidence="3" id="KW-0808">Transferase</keyword>
<dbReference type="InterPro" id="IPR036875">
    <property type="entry name" value="Znf_CCHC_sf"/>
</dbReference>
<name>A0A8J6LA76_TENMO</name>
<feature type="domain" description="Integrase catalytic" evidence="16">
    <location>
        <begin position="776"/>
        <end position="933"/>
    </location>
</feature>
<dbReference type="SUPFAM" id="SSF56672">
    <property type="entry name" value="DNA/RNA polymerases"/>
    <property type="match status" value="1"/>
</dbReference>
<dbReference type="Pfam" id="PF00098">
    <property type="entry name" value="zf-CCHC"/>
    <property type="match status" value="1"/>
</dbReference>
<dbReference type="Gene3D" id="1.10.340.70">
    <property type="match status" value="1"/>
</dbReference>
<dbReference type="InterPro" id="IPR001878">
    <property type="entry name" value="Znf_CCHC"/>
</dbReference>
<keyword evidence="10" id="KW-0238">DNA-binding</keyword>
<dbReference type="AlphaFoldDB" id="A0A8J6LA76"/>
<dbReference type="PROSITE" id="PS50878">
    <property type="entry name" value="RT_POL"/>
    <property type="match status" value="1"/>
</dbReference>
<sequence>MPKNKRHRKQSPSSSSSSSSVSSDSTDSTSTSDSSSSDSSQEKRHLKRKVRKLKRKLSTKSNRYEGKIDSVPMFGGGFEEMNVQQWIHTINATGDVFGWDDKARIFCMTNKLRGNAKSWYNNQDKLDLSWKQWKKNLIEAFPPQQGVFDKLKELVNVQREKHQSLVDFYYRKLGLGHACKLDDHVTVDIIINTINDPFLKSGARAAGCVKQREPIRASGSGFVKNRLGKRSPIPVVNDSKVVKCYLCGREGHKKVDCFKYKSDKTCNHCKIKGHVEDECFKKKREIKPDETNVVIEGYGGAMINPIGIVKTEVEIDEIKTVTNFYVVPDTLQTVDILVDLKAGYHQIPMAEDSKKFTAFITPDGHYQYTRMPFGLTNAPAVFQRAINMALGLLRHEYALVYLDDILVISKTVEEGLERLDNVLNALNKAGLTLNLEKCEFLKNSIEYLGTEISEGVLKPAPKKLEAVNSFPVPTNVHQLRQFIGLASYFRKFIPNFALVARPLTSLLKKAAEWNWQEQQQEAFDKLKAILTATPTLGIFNVNSETQVHTDASKVGLGAALLQKQANGNWKPIAYMSRQTTDPETRYHSYELETLAVYEAVKRFRNFLFGRHFVIVTDCNAMRLTWQKRDLTPRVGRWWLAMQDFDFEVEHRPGCQMVHVDSLSRNPVPVGSVNTNDWVCGVQYHDEDLQLIKSQVLNNEAEKCYTIKEDKVCRIVDGEPKIIIPRDVRWRVVKMFHDDNGHPGFDRTLDAIRQNYWFSDMRRFVKKFVGHCIACMTAKRPTGKRQAKLHPIEKIAEPFHTLHLDHLGPFCKTSNEPVPNTSSSHACQTLANLIKLVHVPKRVITDRGKAFDCQEFRQFCASQNIVHVKNAIASPRSNGQIERSNRTILEALSASVDGKHDDWDNHVAKIQRGINSTKNATTGIAPSELLYGLRPEVQNEVRLTNTQPKDVQTLREEAKRRCDAIARKMKERYDKNRKEAVRYKEGDIVLVERTLLVKGLSSGKLVPKYIGPVKIIAVLGNDRYRVASFSKDRRRFKGVVASDRLKLFVPQDAEIDLYKKVLERSFSRSSVPKVDRSGQSETQLSTLWGLGRE</sequence>
<dbReference type="Proteomes" id="UP000719412">
    <property type="component" value="Unassembled WGS sequence"/>
</dbReference>
<keyword evidence="6" id="KW-0064">Aspartyl protease</keyword>
<dbReference type="PROSITE" id="PS50158">
    <property type="entry name" value="ZF_CCHC"/>
    <property type="match status" value="1"/>
</dbReference>
<dbReference type="Gene3D" id="3.30.420.10">
    <property type="entry name" value="Ribonuclease H-like superfamily/Ribonuclease H"/>
    <property type="match status" value="1"/>
</dbReference>
<evidence type="ECO:0000256" key="10">
    <source>
        <dbReference type="ARBA" id="ARBA00023125"/>
    </source>
</evidence>
<dbReference type="InterPro" id="IPR036397">
    <property type="entry name" value="RNaseH_sf"/>
</dbReference>
<keyword evidence="8" id="KW-0378">Hydrolase</keyword>
<dbReference type="CDD" id="cd01647">
    <property type="entry name" value="RT_LTR"/>
    <property type="match status" value="1"/>
</dbReference>
<dbReference type="GO" id="GO:0003677">
    <property type="term" value="F:DNA binding"/>
    <property type="evidence" value="ECO:0007669"/>
    <property type="project" value="UniProtKB-KW"/>
</dbReference>
<evidence type="ECO:0000256" key="7">
    <source>
        <dbReference type="ARBA" id="ARBA00022759"/>
    </source>
</evidence>
<dbReference type="SMART" id="SM00343">
    <property type="entry name" value="ZnF_C2HC"/>
    <property type="match status" value="2"/>
</dbReference>
<evidence type="ECO:0000256" key="9">
    <source>
        <dbReference type="ARBA" id="ARBA00022918"/>
    </source>
</evidence>
<dbReference type="Gene3D" id="4.10.60.10">
    <property type="entry name" value="Zinc finger, CCHC-type"/>
    <property type="match status" value="1"/>
</dbReference>
<protein>
    <recommendedName>
        <fullName evidence="1">RNA-directed DNA polymerase</fullName>
        <ecNumber evidence="1">2.7.7.49</ecNumber>
    </recommendedName>
</protein>
<evidence type="ECO:0000259" key="16">
    <source>
        <dbReference type="PROSITE" id="PS50994"/>
    </source>
</evidence>
<evidence type="ECO:0000256" key="12">
    <source>
        <dbReference type="PROSITE-ProRule" id="PRU00047"/>
    </source>
</evidence>
<dbReference type="InterPro" id="IPR043502">
    <property type="entry name" value="DNA/RNA_pol_sf"/>
</dbReference>
<dbReference type="EC" id="2.7.7.49" evidence="1"/>
<dbReference type="Pfam" id="PF17919">
    <property type="entry name" value="RT_RNaseH_2"/>
    <property type="match status" value="1"/>
</dbReference>
<reference evidence="17" key="2">
    <citation type="submission" date="2021-08" db="EMBL/GenBank/DDBJ databases">
        <authorList>
            <person name="Eriksson T."/>
        </authorList>
    </citation>
    <scope>NUCLEOTIDE SEQUENCE</scope>
    <source>
        <strain evidence="17">Stoneville</strain>
        <tissue evidence="17">Whole head</tissue>
    </source>
</reference>
<feature type="domain" description="Reverse transcriptase" evidence="15">
    <location>
        <begin position="214"/>
        <end position="452"/>
    </location>
</feature>
<organism evidence="17 18">
    <name type="scientific">Tenebrio molitor</name>
    <name type="common">Yellow mealworm beetle</name>
    <dbReference type="NCBI Taxonomy" id="7067"/>
    <lineage>
        <taxon>Eukaryota</taxon>
        <taxon>Metazoa</taxon>
        <taxon>Ecdysozoa</taxon>
        <taxon>Arthropoda</taxon>
        <taxon>Hexapoda</taxon>
        <taxon>Insecta</taxon>
        <taxon>Pterygota</taxon>
        <taxon>Neoptera</taxon>
        <taxon>Endopterygota</taxon>
        <taxon>Coleoptera</taxon>
        <taxon>Polyphaga</taxon>
        <taxon>Cucujiformia</taxon>
        <taxon>Tenebrionidae</taxon>
        <taxon>Tenebrio</taxon>
    </lineage>
</organism>
<dbReference type="Pfam" id="PF00078">
    <property type="entry name" value="RVT_1"/>
    <property type="match status" value="1"/>
</dbReference>
<comment type="caution">
    <text evidence="17">The sequence shown here is derived from an EMBL/GenBank/DDBJ whole genome shotgun (WGS) entry which is preliminary data.</text>
</comment>
<dbReference type="EMBL" id="JABDTM020026434">
    <property type="protein sequence ID" value="KAH0811943.1"/>
    <property type="molecule type" value="Genomic_DNA"/>
</dbReference>
<dbReference type="Pfam" id="PF17921">
    <property type="entry name" value="Integrase_H2C2"/>
    <property type="match status" value="1"/>
</dbReference>
<dbReference type="GO" id="GO:0015074">
    <property type="term" value="P:DNA integration"/>
    <property type="evidence" value="ECO:0007669"/>
    <property type="project" value="InterPro"/>
</dbReference>
<accession>A0A8J6LA76</accession>
<dbReference type="InterPro" id="IPR012337">
    <property type="entry name" value="RNaseH-like_sf"/>
</dbReference>
<evidence type="ECO:0000313" key="17">
    <source>
        <dbReference type="EMBL" id="KAH0811943.1"/>
    </source>
</evidence>
<feature type="compositionally biased region" description="Basic residues" evidence="13">
    <location>
        <begin position="44"/>
        <end position="58"/>
    </location>
</feature>
<evidence type="ECO:0000256" key="1">
    <source>
        <dbReference type="ARBA" id="ARBA00012493"/>
    </source>
</evidence>
<evidence type="ECO:0000259" key="15">
    <source>
        <dbReference type="PROSITE" id="PS50878"/>
    </source>
</evidence>
<evidence type="ECO:0000256" key="3">
    <source>
        <dbReference type="ARBA" id="ARBA00022679"/>
    </source>
</evidence>
<dbReference type="CDD" id="cd09274">
    <property type="entry name" value="RNase_HI_RT_Ty3"/>
    <property type="match status" value="1"/>
</dbReference>
<dbReference type="GO" id="GO:0004190">
    <property type="term" value="F:aspartic-type endopeptidase activity"/>
    <property type="evidence" value="ECO:0007669"/>
    <property type="project" value="UniProtKB-KW"/>
</dbReference>
<dbReference type="InterPro" id="IPR041588">
    <property type="entry name" value="Integrase_H2C2"/>
</dbReference>
<dbReference type="GO" id="GO:0006508">
    <property type="term" value="P:proteolysis"/>
    <property type="evidence" value="ECO:0007669"/>
    <property type="project" value="UniProtKB-KW"/>
</dbReference>
<dbReference type="GO" id="GO:0008270">
    <property type="term" value="F:zinc ion binding"/>
    <property type="evidence" value="ECO:0007669"/>
    <property type="project" value="UniProtKB-KW"/>
</dbReference>
<keyword evidence="12" id="KW-0862">Zinc</keyword>
<dbReference type="InterPro" id="IPR043128">
    <property type="entry name" value="Rev_trsase/Diguanyl_cyclase"/>
</dbReference>
<dbReference type="SUPFAM" id="SSF53098">
    <property type="entry name" value="Ribonuclease H-like"/>
    <property type="match status" value="1"/>
</dbReference>
<feature type="compositionally biased region" description="Low complexity" evidence="13">
    <location>
        <begin position="11"/>
        <end position="39"/>
    </location>
</feature>
<reference evidence="17" key="1">
    <citation type="journal article" date="2020" name="J Insects Food Feed">
        <title>The yellow mealworm (Tenebrio molitor) genome: a resource for the emerging insects as food and feed industry.</title>
        <authorList>
            <person name="Eriksson T."/>
            <person name="Andere A."/>
            <person name="Kelstrup H."/>
            <person name="Emery V."/>
            <person name="Picard C."/>
        </authorList>
    </citation>
    <scope>NUCLEOTIDE SEQUENCE</scope>
    <source>
        <strain evidence="17">Stoneville</strain>
        <tissue evidence="17">Whole head</tissue>
    </source>
</reference>
<dbReference type="FunFam" id="3.10.10.10:FF:000007">
    <property type="entry name" value="Retrovirus-related Pol polyprotein from transposon 17.6-like Protein"/>
    <property type="match status" value="1"/>
</dbReference>
<dbReference type="GO" id="GO:0003964">
    <property type="term" value="F:RNA-directed DNA polymerase activity"/>
    <property type="evidence" value="ECO:0007669"/>
    <property type="project" value="UniProtKB-KW"/>
</dbReference>
<dbReference type="InterPro" id="IPR001584">
    <property type="entry name" value="Integrase_cat-core"/>
</dbReference>
<dbReference type="InterPro" id="IPR041577">
    <property type="entry name" value="RT_RNaseH_2"/>
</dbReference>
<feature type="region of interest" description="Disordered" evidence="13">
    <location>
        <begin position="1"/>
        <end position="58"/>
    </location>
</feature>
<dbReference type="GO" id="GO:0042575">
    <property type="term" value="C:DNA polymerase complex"/>
    <property type="evidence" value="ECO:0007669"/>
    <property type="project" value="UniProtKB-ARBA"/>
</dbReference>
<keyword evidence="7" id="KW-0255">Endonuclease</keyword>
<gene>
    <name evidence="17" type="ORF">GEV33_010848</name>
</gene>
<dbReference type="PROSITE" id="PS50994">
    <property type="entry name" value="INTEGRASE"/>
    <property type="match status" value="1"/>
</dbReference>
<keyword evidence="12" id="KW-0863">Zinc-finger</keyword>
<dbReference type="InterPro" id="IPR050951">
    <property type="entry name" value="Retrovirus_Pol_polyprotein"/>
</dbReference>
<evidence type="ECO:0000256" key="2">
    <source>
        <dbReference type="ARBA" id="ARBA00022670"/>
    </source>
</evidence>
<keyword evidence="9" id="KW-0695">RNA-directed DNA polymerase</keyword>
<dbReference type="InterPro" id="IPR000477">
    <property type="entry name" value="RT_dom"/>
</dbReference>
<proteinExistence type="predicted"/>
<dbReference type="GO" id="GO:0004519">
    <property type="term" value="F:endonuclease activity"/>
    <property type="evidence" value="ECO:0007669"/>
    <property type="project" value="UniProtKB-KW"/>
</dbReference>
<evidence type="ECO:0000256" key="8">
    <source>
        <dbReference type="ARBA" id="ARBA00022801"/>
    </source>
</evidence>
<evidence type="ECO:0000256" key="6">
    <source>
        <dbReference type="ARBA" id="ARBA00022750"/>
    </source>
</evidence>
<keyword evidence="12" id="KW-0479">Metal-binding</keyword>
<evidence type="ECO:0000256" key="4">
    <source>
        <dbReference type="ARBA" id="ARBA00022695"/>
    </source>
</evidence>
<keyword evidence="11" id="KW-0511">Multifunctional enzyme</keyword>
<feature type="compositionally biased region" description="Basic residues" evidence="13">
    <location>
        <begin position="1"/>
        <end position="10"/>
    </location>
</feature>
<dbReference type="PANTHER" id="PTHR37984:SF5">
    <property type="entry name" value="PROTEIN NYNRIN-LIKE"/>
    <property type="match status" value="1"/>
</dbReference>
<feature type="domain" description="CCHC-type" evidence="14">
    <location>
        <begin position="243"/>
        <end position="257"/>
    </location>
</feature>
<evidence type="ECO:0000256" key="5">
    <source>
        <dbReference type="ARBA" id="ARBA00022722"/>
    </source>
</evidence>
<dbReference type="FunFam" id="3.30.70.270:FF:000003">
    <property type="entry name" value="Transposon Ty3-G Gag-Pol polyprotein"/>
    <property type="match status" value="1"/>
</dbReference>
<keyword evidence="18" id="KW-1185">Reference proteome</keyword>
<keyword evidence="5" id="KW-0540">Nuclease</keyword>
<dbReference type="Gene3D" id="3.30.70.270">
    <property type="match status" value="2"/>
</dbReference>
<keyword evidence="4" id="KW-0548">Nucleotidyltransferase</keyword>
<dbReference type="PANTHER" id="PTHR37984">
    <property type="entry name" value="PROTEIN CBG26694"/>
    <property type="match status" value="1"/>
</dbReference>
<evidence type="ECO:0000256" key="11">
    <source>
        <dbReference type="ARBA" id="ARBA00023268"/>
    </source>
</evidence>
<keyword evidence="2" id="KW-0645">Protease</keyword>
<dbReference type="FunFam" id="3.30.70.270:FF:000020">
    <property type="entry name" value="Transposon Tf2-6 polyprotein-like Protein"/>
    <property type="match status" value="1"/>
</dbReference>
<dbReference type="SUPFAM" id="SSF57756">
    <property type="entry name" value="Retrovirus zinc finger-like domains"/>
    <property type="match status" value="1"/>
</dbReference>